<name>A0AAV2ZZ49_PYXAD</name>
<protein>
    <recommendedName>
        <fullName evidence="11">Fibroblast growth factor binding protein 3</fullName>
    </recommendedName>
</protein>
<dbReference type="Proteomes" id="UP001181693">
    <property type="component" value="Unassembled WGS sequence"/>
</dbReference>
<dbReference type="Pfam" id="PF06473">
    <property type="entry name" value="FGF-BP1"/>
    <property type="match status" value="1"/>
</dbReference>
<dbReference type="GO" id="GO:0019838">
    <property type="term" value="F:growth factor binding"/>
    <property type="evidence" value="ECO:0007669"/>
    <property type="project" value="UniProtKB-KW"/>
</dbReference>
<accession>A0AAV2ZZ49</accession>
<evidence type="ECO:0000256" key="8">
    <source>
        <dbReference type="SAM" id="SignalP"/>
    </source>
</evidence>
<evidence type="ECO:0000313" key="10">
    <source>
        <dbReference type="Proteomes" id="UP001181693"/>
    </source>
</evidence>
<dbReference type="AlphaFoldDB" id="A0AAV2ZZ49"/>
<feature type="region of interest" description="Disordered" evidence="7">
    <location>
        <begin position="131"/>
        <end position="212"/>
    </location>
</feature>
<dbReference type="PANTHER" id="PTHR15258">
    <property type="entry name" value="FGF BINDING PROTEIN-RELATED"/>
    <property type="match status" value="1"/>
</dbReference>
<evidence type="ECO:0000256" key="1">
    <source>
        <dbReference type="ARBA" id="ARBA00004613"/>
    </source>
</evidence>
<comment type="caution">
    <text evidence="9">The sequence shown here is derived from an EMBL/GenBank/DDBJ whole genome shotgun (WGS) entry which is preliminary data.</text>
</comment>
<dbReference type="PANTHER" id="PTHR15258:SF3">
    <property type="entry name" value="FIBROBLAST GROWTH FACTOR-BINDING PROTEIN 3"/>
    <property type="match status" value="1"/>
</dbReference>
<dbReference type="GO" id="GO:0007267">
    <property type="term" value="P:cell-cell signaling"/>
    <property type="evidence" value="ECO:0007669"/>
    <property type="project" value="TreeGrafter"/>
</dbReference>
<feature type="signal peptide" evidence="8">
    <location>
        <begin position="1"/>
        <end position="24"/>
    </location>
</feature>
<keyword evidence="5" id="KW-1015">Disulfide bond</keyword>
<proteinExistence type="inferred from homology"/>
<feature type="compositionally biased region" description="Polar residues" evidence="7">
    <location>
        <begin position="131"/>
        <end position="141"/>
    </location>
</feature>
<keyword evidence="6" id="KW-0340">Growth factor binding</keyword>
<evidence type="ECO:0000256" key="4">
    <source>
        <dbReference type="ARBA" id="ARBA00022729"/>
    </source>
</evidence>
<gene>
    <name evidence="9" type="ORF">GDO54_004474</name>
</gene>
<feature type="chain" id="PRO_5043707876" description="Fibroblast growth factor binding protein 3" evidence="8">
    <location>
        <begin position="25"/>
        <end position="246"/>
    </location>
</feature>
<sequence length="246" mass="27293">MRHSSVISFIFLLNCLGTLQGVLGKADKTANKKAEPQTFARSGQFTTKHKHVCTWEIVGEATVSLSLSCNEPTGGSYNCTYEGEPQRCPLYASKAKQYWKQILGRFKKMKNICEDKTLKSRLCKKSEAVQSQLRRQESNTALELEKGKPKGKGRLREASVGLGGSPVNPEVNENAGAEKKSGVKKKKHDSKSHQNSHPSTLPSMPVPTAPREVNDDIIEQNENLADTYCAEKWHSLCSLLVNFWNG</sequence>
<keyword evidence="10" id="KW-1185">Reference proteome</keyword>
<evidence type="ECO:0000313" key="9">
    <source>
        <dbReference type="EMBL" id="DBA15233.1"/>
    </source>
</evidence>
<evidence type="ECO:0000256" key="2">
    <source>
        <dbReference type="ARBA" id="ARBA00008326"/>
    </source>
</evidence>
<evidence type="ECO:0008006" key="11">
    <source>
        <dbReference type="Google" id="ProtNLM"/>
    </source>
</evidence>
<organism evidence="9 10">
    <name type="scientific">Pyxicephalus adspersus</name>
    <name type="common">African bullfrog</name>
    <dbReference type="NCBI Taxonomy" id="30357"/>
    <lineage>
        <taxon>Eukaryota</taxon>
        <taxon>Metazoa</taxon>
        <taxon>Chordata</taxon>
        <taxon>Craniata</taxon>
        <taxon>Vertebrata</taxon>
        <taxon>Euteleostomi</taxon>
        <taxon>Amphibia</taxon>
        <taxon>Batrachia</taxon>
        <taxon>Anura</taxon>
        <taxon>Neobatrachia</taxon>
        <taxon>Ranoidea</taxon>
        <taxon>Pyxicephalidae</taxon>
        <taxon>Pyxicephalinae</taxon>
        <taxon>Pyxicephalus</taxon>
    </lineage>
</organism>
<comment type="similarity">
    <text evidence="2">Belongs to the fibroblast growth factor-binding protein family.</text>
</comment>
<dbReference type="InterPro" id="IPR010510">
    <property type="entry name" value="FGF1-bd"/>
</dbReference>
<evidence type="ECO:0000256" key="7">
    <source>
        <dbReference type="SAM" id="MobiDB-lite"/>
    </source>
</evidence>
<dbReference type="EMBL" id="DYDO01000012">
    <property type="protein sequence ID" value="DBA15233.1"/>
    <property type="molecule type" value="Genomic_DNA"/>
</dbReference>
<evidence type="ECO:0000256" key="3">
    <source>
        <dbReference type="ARBA" id="ARBA00022525"/>
    </source>
</evidence>
<evidence type="ECO:0000256" key="5">
    <source>
        <dbReference type="ARBA" id="ARBA00023157"/>
    </source>
</evidence>
<keyword evidence="3" id="KW-0964">Secreted</keyword>
<dbReference type="GO" id="GO:0005576">
    <property type="term" value="C:extracellular region"/>
    <property type="evidence" value="ECO:0007669"/>
    <property type="project" value="UniProtKB-SubCell"/>
</dbReference>
<evidence type="ECO:0000256" key="6">
    <source>
        <dbReference type="ARBA" id="ARBA00023183"/>
    </source>
</evidence>
<reference evidence="9" key="1">
    <citation type="thesis" date="2020" institute="ProQuest LLC" country="789 East Eisenhower Parkway, Ann Arbor, MI, USA">
        <title>Comparative Genomics and Chromosome Evolution.</title>
        <authorList>
            <person name="Mudd A.B."/>
        </authorList>
    </citation>
    <scope>NUCLEOTIDE SEQUENCE</scope>
    <source>
        <strain evidence="9">1538</strain>
        <tissue evidence="9">Blood</tissue>
    </source>
</reference>
<keyword evidence="4 8" id="KW-0732">Signal</keyword>
<comment type="subcellular location">
    <subcellularLocation>
        <location evidence="1">Secreted</location>
    </subcellularLocation>
</comment>